<evidence type="ECO:0000256" key="4">
    <source>
        <dbReference type="ARBA" id="ARBA00022692"/>
    </source>
</evidence>
<keyword evidence="13 15" id="KW-0141">cGMP biosynthesis</keyword>
<comment type="catalytic activity">
    <reaction evidence="1 15">
        <text>GTP = 3',5'-cyclic GMP + diphosphate</text>
        <dbReference type="Rhea" id="RHEA:13665"/>
        <dbReference type="ChEBI" id="CHEBI:33019"/>
        <dbReference type="ChEBI" id="CHEBI:37565"/>
        <dbReference type="ChEBI" id="CHEBI:57746"/>
        <dbReference type="EC" id="4.6.1.2"/>
    </reaction>
</comment>
<evidence type="ECO:0000256" key="9">
    <source>
        <dbReference type="ARBA" id="ARBA00023136"/>
    </source>
</evidence>
<evidence type="ECO:0000256" key="18">
    <source>
        <dbReference type="SAM" id="SignalP"/>
    </source>
</evidence>
<dbReference type="GO" id="GO:0004672">
    <property type="term" value="F:protein kinase activity"/>
    <property type="evidence" value="ECO:0007669"/>
    <property type="project" value="InterPro"/>
</dbReference>
<dbReference type="FunFam" id="3.30.70.1230:FF:000019">
    <property type="entry name" value="Guanylate cyclase"/>
    <property type="match status" value="1"/>
</dbReference>
<dbReference type="Pfam" id="PF01094">
    <property type="entry name" value="ANF_receptor"/>
    <property type="match status" value="1"/>
</dbReference>
<dbReference type="Gene3D" id="1.10.510.10">
    <property type="entry name" value="Transferase(Phosphotransferase) domain 1"/>
    <property type="match status" value="1"/>
</dbReference>
<dbReference type="InterPro" id="IPR029787">
    <property type="entry name" value="Nucleotide_cyclase"/>
</dbReference>
<feature type="region of interest" description="Disordered" evidence="16">
    <location>
        <begin position="1178"/>
        <end position="1211"/>
    </location>
</feature>
<keyword evidence="7 17" id="KW-1133">Transmembrane helix</keyword>
<evidence type="ECO:0000256" key="8">
    <source>
        <dbReference type="ARBA" id="ARBA00023134"/>
    </source>
</evidence>
<feature type="region of interest" description="Disordered" evidence="16">
    <location>
        <begin position="1060"/>
        <end position="1097"/>
    </location>
</feature>
<dbReference type="Pfam" id="PF07714">
    <property type="entry name" value="PK_Tyr_Ser-Thr"/>
    <property type="match status" value="1"/>
</dbReference>
<dbReference type="InterPro" id="IPR001054">
    <property type="entry name" value="A/G_cyclase"/>
</dbReference>
<evidence type="ECO:0000313" key="21">
    <source>
        <dbReference type="EMBL" id="ELT90006.1"/>
    </source>
</evidence>
<evidence type="ECO:0000256" key="15">
    <source>
        <dbReference type="RuleBase" id="RU003431"/>
    </source>
</evidence>
<evidence type="ECO:0000256" key="2">
    <source>
        <dbReference type="ARBA" id="ARBA00004479"/>
    </source>
</evidence>
<dbReference type="CDD" id="cd06370">
    <property type="entry name" value="PBP1_SAP_GC-like"/>
    <property type="match status" value="1"/>
</dbReference>
<dbReference type="InterPro" id="IPR050401">
    <property type="entry name" value="Cyclic_nucleotide_synthase"/>
</dbReference>
<evidence type="ECO:0000256" key="3">
    <source>
        <dbReference type="ARBA" id="ARBA00012202"/>
    </source>
</evidence>
<dbReference type="InterPro" id="IPR018297">
    <property type="entry name" value="A/G_cyclase_CS"/>
</dbReference>
<keyword evidence="23" id="KW-1185">Reference proteome</keyword>
<organism evidence="21">
    <name type="scientific">Capitella teleta</name>
    <name type="common">Polychaete worm</name>
    <dbReference type="NCBI Taxonomy" id="283909"/>
    <lineage>
        <taxon>Eukaryota</taxon>
        <taxon>Metazoa</taxon>
        <taxon>Spiralia</taxon>
        <taxon>Lophotrochozoa</taxon>
        <taxon>Annelida</taxon>
        <taxon>Polychaeta</taxon>
        <taxon>Sedentaria</taxon>
        <taxon>Scolecida</taxon>
        <taxon>Capitellidae</taxon>
        <taxon>Capitella</taxon>
    </lineage>
</organism>
<dbReference type="PANTHER" id="PTHR11920:SF335">
    <property type="entry name" value="GUANYLATE CYCLASE"/>
    <property type="match status" value="1"/>
</dbReference>
<reference evidence="23" key="1">
    <citation type="submission" date="2012-12" db="EMBL/GenBank/DDBJ databases">
        <authorList>
            <person name="Hellsten U."/>
            <person name="Grimwood J."/>
            <person name="Chapman J.A."/>
            <person name="Shapiro H."/>
            <person name="Aerts A."/>
            <person name="Otillar R.P."/>
            <person name="Terry A.Y."/>
            <person name="Boore J.L."/>
            <person name="Simakov O."/>
            <person name="Marletaz F."/>
            <person name="Cho S.-J."/>
            <person name="Edsinger-Gonzales E."/>
            <person name="Havlak P."/>
            <person name="Kuo D.-H."/>
            <person name="Larsson T."/>
            <person name="Lv J."/>
            <person name="Arendt D."/>
            <person name="Savage R."/>
            <person name="Osoegawa K."/>
            <person name="de Jong P."/>
            <person name="Lindberg D.R."/>
            <person name="Seaver E.C."/>
            <person name="Weisblat D.A."/>
            <person name="Putnam N.H."/>
            <person name="Grigoriev I.V."/>
            <person name="Rokhsar D.S."/>
        </authorList>
    </citation>
    <scope>NUCLEOTIDE SEQUENCE</scope>
    <source>
        <strain evidence="23">I ESC-2004</strain>
    </source>
</reference>
<dbReference type="EMBL" id="AMQN01014569">
    <property type="status" value="NOT_ANNOTATED_CDS"/>
    <property type="molecule type" value="Genomic_DNA"/>
</dbReference>
<dbReference type="InterPro" id="IPR028082">
    <property type="entry name" value="Peripla_BP_I"/>
</dbReference>
<keyword evidence="9 17" id="KW-0472">Membrane</keyword>
<dbReference type="CDD" id="cd14042">
    <property type="entry name" value="PK_GC-A_B"/>
    <property type="match status" value="1"/>
</dbReference>
<dbReference type="InterPro" id="IPR001828">
    <property type="entry name" value="ANF_lig-bd_rcpt"/>
</dbReference>
<dbReference type="GO" id="GO:0005524">
    <property type="term" value="F:ATP binding"/>
    <property type="evidence" value="ECO:0007669"/>
    <property type="project" value="InterPro"/>
</dbReference>
<keyword evidence="6" id="KW-0547">Nucleotide-binding</keyword>
<dbReference type="SMART" id="SM00044">
    <property type="entry name" value="CYCc"/>
    <property type="match status" value="1"/>
</dbReference>
<dbReference type="STRING" id="283909.R7TG30"/>
<dbReference type="SUPFAM" id="SSF56112">
    <property type="entry name" value="Protein kinase-like (PK-like)"/>
    <property type="match status" value="1"/>
</dbReference>
<dbReference type="Gene3D" id="3.40.50.2300">
    <property type="match status" value="2"/>
</dbReference>
<evidence type="ECO:0000256" key="7">
    <source>
        <dbReference type="ARBA" id="ARBA00022989"/>
    </source>
</evidence>
<dbReference type="EC" id="4.6.1.2" evidence="3 15"/>
<evidence type="ECO:0000256" key="17">
    <source>
        <dbReference type="SAM" id="Phobius"/>
    </source>
</evidence>
<dbReference type="Gene3D" id="3.30.70.1230">
    <property type="entry name" value="Nucleotide cyclase"/>
    <property type="match status" value="1"/>
</dbReference>
<evidence type="ECO:0000256" key="10">
    <source>
        <dbReference type="ARBA" id="ARBA00023170"/>
    </source>
</evidence>
<evidence type="ECO:0000256" key="13">
    <source>
        <dbReference type="ARBA" id="ARBA00023293"/>
    </source>
</evidence>
<feature type="signal peptide" evidence="18">
    <location>
        <begin position="1"/>
        <end position="18"/>
    </location>
</feature>
<evidence type="ECO:0000256" key="1">
    <source>
        <dbReference type="ARBA" id="ARBA00001436"/>
    </source>
</evidence>
<feature type="region of interest" description="Disordered" evidence="16">
    <location>
        <begin position="1109"/>
        <end position="1138"/>
    </location>
</feature>
<dbReference type="Proteomes" id="UP000014760">
    <property type="component" value="Unassembled WGS sequence"/>
</dbReference>
<dbReference type="PROSITE" id="PS00452">
    <property type="entry name" value="GUANYLATE_CYCLASE_1"/>
    <property type="match status" value="1"/>
</dbReference>
<evidence type="ECO:0000313" key="22">
    <source>
        <dbReference type="EnsemblMetazoa" id="CapteP179119"/>
    </source>
</evidence>
<evidence type="ECO:0000259" key="20">
    <source>
        <dbReference type="PROSITE" id="PS50125"/>
    </source>
</evidence>
<dbReference type="SUPFAM" id="SSF53822">
    <property type="entry name" value="Periplasmic binding protein-like I"/>
    <property type="match status" value="1"/>
</dbReference>
<dbReference type="OMA" id="PTDEPMC"/>
<comment type="subcellular location">
    <subcellularLocation>
        <location evidence="2">Membrane</location>
        <topology evidence="2">Single-pass type I membrane protein</topology>
    </subcellularLocation>
</comment>
<dbReference type="GO" id="GO:0004383">
    <property type="term" value="F:guanylate cyclase activity"/>
    <property type="evidence" value="ECO:0007669"/>
    <property type="project" value="UniProtKB-EC"/>
</dbReference>
<dbReference type="GO" id="GO:0001653">
    <property type="term" value="F:peptide receptor activity"/>
    <property type="evidence" value="ECO:0007669"/>
    <property type="project" value="TreeGrafter"/>
</dbReference>
<evidence type="ECO:0000256" key="11">
    <source>
        <dbReference type="ARBA" id="ARBA00023180"/>
    </source>
</evidence>
<dbReference type="PROSITE" id="PS50125">
    <property type="entry name" value="GUANYLATE_CYCLASE_2"/>
    <property type="match status" value="1"/>
</dbReference>
<comment type="similarity">
    <text evidence="14">Belongs to the adenylyl cyclase class-4/guanylyl cyclase family.</text>
</comment>
<name>R7TG30_CAPTE</name>
<feature type="compositionally biased region" description="Low complexity" evidence="16">
    <location>
        <begin position="1114"/>
        <end position="1125"/>
    </location>
</feature>
<keyword evidence="8" id="KW-0342">GTP-binding</keyword>
<dbReference type="GO" id="GO:0005525">
    <property type="term" value="F:GTP binding"/>
    <property type="evidence" value="ECO:0007669"/>
    <property type="project" value="UniProtKB-KW"/>
</dbReference>
<dbReference type="InterPro" id="IPR011009">
    <property type="entry name" value="Kinase-like_dom_sf"/>
</dbReference>
<dbReference type="GO" id="GO:0007168">
    <property type="term" value="P:receptor guanylyl cyclase signaling pathway"/>
    <property type="evidence" value="ECO:0007669"/>
    <property type="project" value="TreeGrafter"/>
</dbReference>
<dbReference type="GO" id="GO:0004016">
    <property type="term" value="F:adenylate cyclase activity"/>
    <property type="evidence" value="ECO:0007669"/>
    <property type="project" value="TreeGrafter"/>
</dbReference>
<dbReference type="GO" id="GO:0035556">
    <property type="term" value="P:intracellular signal transduction"/>
    <property type="evidence" value="ECO:0007669"/>
    <property type="project" value="InterPro"/>
</dbReference>
<evidence type="ECO:0000256" key="14">
    <source>
        <dbReference type="RuleBase" id="RU000405"/>
    </source>
</evidence>
<keyword evidence="4 17" id="KW-0812">Transmembrane</keyword>
<dbReference type="AlphaFoldDB" id="R7TG30"/>
<dbReference type="Pfam" id="PF00211">
    <property type="entry name" value="Guanylate_cyc"/>
    <property type="match status" value="1"/>
</dbReference>
<dbReference type="HOGENOM" id="CLU_001072_1_2_1"/>
<keyword evidence="10" id="KW-0675">Receptor</keyword>
<accession>R7TG30</accession>
<dbReference type="SUPFAM" id="SSF55073">
    <property type="entry name" value="Nucleotide cyclase"/>
    <property type="match status" value="1"/>
</dbReference>
<feature type="domain" description="Protein kinase" evidence="19">
    <location>
        <begin position="529"/>
        <end position="804"/>
    </location>
</feature>
<reference evidence="22" key="3">
    <citation type="submission" date="2015-06" db="UniProtKB">
        <authorList>
            <consortium name="EnsemblMetazoa"/>
        </authorList>
    </citation>
    <scope>IDENTIFICATION</scope>
</reference>
<evidence type="ECO:0000259" key="19">
    <source>
        <dbReference type="PROSITE" id="PS50011"/>
    </source>
</evidence>
<proteinExistence type="inferred from homology"/>
<evidence type="ECO:0000256" key="12">
    <source>
        <dbReference type="ARBA" id="ARBA00023239"/>
    </source>
</evidence>
<reference evidence="21 23" key="2">
    <citation type="journal article" date="2013" name="Nature">
        <title>Insights into bilaterian evolution from three spiralian genomes.</title>
        <authorList>
            <person name="Simakov O."/>
            <person name="Marletaz F."/>
            <person name="Cho S.J."/>
            <person name="Edsinger-Gonzales E."/>
            <person name="Havlak P."/>
            <person name="Hellsten U."/>
            <person name="Kuo D.H."/>
            <person name="Larsson T."/>
            <person name="Lv J."/>
            <person name="Arendt D."/>
            <person name="Savage R."/>
            <person name="Osoegawa K."/>
            <person name="de Jong P."/>
            <person name="Grimwood J."/>
            <person name="Chapman J.A."/>
            <person name="Shapiro H."/>
            <person name="Aerts A."/>
            <person name="Otillar R.P."/>
            <person name="Terry A.Y."/>
            <person name="Boore J.L."/>
            <person name="Grigoriev I.V."/>
            <person name="Lindberg D.R."/>
            <person name="Seaver E.C."/>
            <person name="Weisblat D.A."/>
            <person name="Putnam N.H."/>
            <person name="Rokhsar D.S."/>
        </authorList>
    </citation>
    <scope>NUCLEOTIDE SEQUENCE</scope>
    <source>
        <strain evidence="21 23">I ESC-2004</strain>
    </source>
</reference>
<dbReference type="EMBL" id="KB311063">
    <property type="protein sequence ID" value="ELT90006.1"/>
    <property type="molecule type" value="Genomic_DNA"/>
</dbReference>
<keyword evidence="5 18" id="KW-0732">Signal</keyword>
<sequence length="1211" mass="134872">MDYSILVFLLLVARGTWAGQNFTVGYLMSDMSSQYVQGKQGRVISGAMTYAISQINADPHLLAGHSLRFMTADTEASTLVGTSRVIEQWRAGAIAFFGPEDSCDTEARVAAALNLPMISYKCADHRVSDKKLYPTFARTFPPANQVTKSILALLLHFSWRKITLVVGDAQSSKWRSIAEKLTQLAELFNVTINGQFEYKVPHVPTDPNPFPRIVEESYIDSRIYVFLGDHNGMVTMMTILDERGLLATGEYLVIYTQFTTYNNEDPLKYFKRELPLILHAAQSLLIVVSSPPSNPDYADFHLMVNGYNELPPFSYPNPFDRPKQISVYAAYLYDSVFLYARALDEILQEGGDPRNGSGILAKILGRSYQSIQGFLSYMDDNGDTQGNYTVLARAPSVSQFGNYTMLPVGHFQIGPSGSSSLPSFVMLQDKSIDWVRGVPPRDEPPCGYRGEKCIIPRSYTLEIACGVFGGILLVGAIVILVVYRNWRYEQEIAGLLWKVPADDIMGLQRNLHTSRVSLQINFHKLLFSAYVITIGSQGSYDSRVSLQQVFTPTGQYKGQVVALKKFVKRGNVDITRNMKKEMKLMKDLRHDNVNTFVGACVAPSCVIVLTEYCSKGSLQDILENDDVRLDSMFIASLVHDLIKSLLFLHDSELHTHGNLKSSNCVVNSRWSLQVADFGLFELRHTSLEDDNVHAYYRNKLWTAPELLRDPSPPLRGTQKGDVYAFGIILYEILGRAGPYGNTNMSPAEIVHRVKEPKADQLFRPDISILDYQNYILSTMTDCWAETSWARPDFRTIRTRLKPMREGMKTNIFDNMMAMMEKYQGHLEDLVADRTDQLMEEKKKTEGLLHRMLPKSVADQLITGEPVIPETFHSTTIYFSDICGFTSLSAESNPMQVVDMLNDLYTTFDSIIHHYDVYKVETIGDAYMVVSGLPLRNGDNHAGEIASMSLHLLSAIKSFKIKHRPDETLKLRIGIHTGSCVAGVVGLTMPRYCLFGDTVNTASRMESNGQALRIHVSQSCTTLLEKLGGYVLEPRGLVSMKGKGDVYTYWLNDEDKSVRTLRYQQSATESPKEDLNDEVPGAKQPTPRGGKSPAEETESTFFQLMREGEALSRNRSLSRAPSGSSGSRRRSMNKDCNSNGFVVNGEEGVAMGDLADPSLPTIVVETEPSETDRLLTEQLGKATPDGGNPASGVASDISIPNTSVSCPSDVIA</sequence>
<evidence type="ECO:0000256" key="16">
    <source>
        <dbReference type="SAM" id="MobiDB-lite"/>
    </source>
</evidence>
<feature type="domain" description="Guanylate cyclase" evidence="20">
    <location>
        <begin position="875"/>
        <end position="1005"/>
    </location>
</feature>
<keyword evidence="11" id="KW-0325">Glycoprotein</keyword>
<dbReference type="CDD" id="cd07302">
    <property type="entry name" value="CHD"/>
    <property type="match status" value="1"/>
</dbReference>
<keyword evidence="12 14" id="KW-0456">Lyase</keyword>
<dbReference type="PANTHER" id="PTHR11920">
    <property type="entry name" value="GUANYLYL CYCLASE"/>
    <property type="match status" value="1"/>
</dbReference>
<dbReference type="InterPro" id="IPR001245">
    <property type="entry name" value="Ser-Thr/Tyr_kinase_cat_dom"/>
</dbReference>
<feature type="transmembrane region" description="Helical" evidence="17">
    <location>
        <begin position="459"/>
        <end position="483"/>
    </location>
</feature>
<dbReference type="PROSITE" id="PS50011">
    <property type="entry name" value="PROTEIN_KINASE_DOM"/>
    <property type="match status" value="1"/>
</dbReference>
<evidence type="ECO:0000256" key="5">
    <source>
        <dbReference type="ARBA" id="ARBA00022729"/>
    </source>
</evidence>
<evidence type="ECO:0000313" key="23">
    <source>
        <dbReference type="Proteomes" id="UP000014760"/>
    </source>
</evidence>
<dbReference type="FunFam" id="1.10.510.10:FF:000420">
    <property type="entry name" value="Guanylate cyclase"/>
    <property type="match status" value="1"/>
</dbReference>
<gene>
    <name evidence="21" type="ORF">CAPTEDRAFT_179119</name>
</gene>
<dbReference type="EnsemblMetazoa" id="CapteT179119">
    <property type="protein sequence ID" value="CapteP179119"/>
    <property type="gene ID" value="CapteG179119"/>
</dbReference>
<evidence type="ECO:0000256" key="6">
    <source>
        <dbReference type="ARBA" id="ARBA00022741"/>
    </source>
</evidence>
<dbReference type="GO" id="GO:0005886">
    <property type="term" value="C:plasma membrane"/>
    <property type="evidence" value="ECO:0007669"/>
    <property type="project" value="TreeGrafter"/>
</dbReference>
<dbReference type="OrthoDB" id="1890790at2759"/>
<protein>
    <recommendedName>
        <fullName evidence="3 15">Guanylate cyclase</fullName>
        <ecNumber evidence="3 15">4.6.1.2</ecNumber>
    </recommendedName>
</protein>
<feature type="chain" id="PRO_5008786957" description="Guanylate cyclase" evidence="18">
    <location>
        <begin position="19"/>
        <end position="1211"/>
    </location>
</feature>
<feature type="transmembrane region" description="Helical" evidence="17">
    <location>
        <begin position="592"/>
        <end position="610"/>
    </location>
</feature>
<dbReference type="InterPro" id="IPR000719">
    <property type="entry name" value="Prot_kinase_dom"/>
</dbReference>